<evidence type="ECO:0000256" key="2">
    <source>
        <dbReference type="ARBA" id="ARBA00010355"/>
    </source>
</evidence>
<dbReference type="GO" id="GO:0046740">
    <property type="term" value="P:transport of virus in host, cell to cell"/>
    <property type="evidence" value="ECO:0007669"/>
    <property type="project" value="UniProtKB-KW"/>
</dbReference>
<evidence type="ECO:0000313" key="13">
    <source>
        <dbReference type="EMBL" id="BAJ17500.1"/>
    </source>
</evidence>
<reference evidence="13 14" key="1">
    <citation type="journal article" date="2010" name="Plant Dis.">
        <title>Characterization of Lagenaria mild mosaic virus, a New Potexvirus from Bottle Gourd in Myanmar.</title>
        <authorList>
            <person name="Kim O.-K."/>
            <person name="Mizutani T."/>
            <person name="Khin Soe"/>
            <person name="Lee K.-W."/>
            <person name="Natsuaki K.T."/>
        </authorList>
    </citation>
    <scope>NUCLEOTIDE SEQUENCE [LARGE SCALE GENOMIC DNA]</scope>
</reference>
<keyword evidence="14" id="KW-1185">Reference proteome</keyword>
<dbReference type="GO" id="GO:0044167">
    <property type="term" value="C:host cell endoplasmic reticulum membrane"/>
    <property type="evidence" value="ECO:0007669"/>
    <property type="project" value="UniProtKB-SubCell"/>
</dbReference>
<keyword evidence="7" id="KW-1133">Transmembrane helix</keyword>
<dbReference type="Pfam" id="PF02495">
    <property type="entry name" value="TGBp3"/>
    <property type="match status" value="1"/>
</dbReference>
<evidence type="ECO:0000313" key="14">
    <source>
        <dbReference type="Proteomes" id="UP000232739"/>
    </source>
</evidence>
<evidence type="ECO:0000256" key="4">
    <source>
        <dbReference type="ARBA" id="ARBA00022448"/>
    </source>
</evidence>
<evidence type="ECO:0000256" key="11">
    <source>
        <dbReference type="ARBA" id="ARBA00025270"/>
    </source>
</evidence>
<dbReference type="InterPro" id="IPR003411">
    <property type="entry name" value="TGBp3"/>
</dbReference>
<protein>
    <recommendedName>
        <fullName evidence="3">Movement protein TGBp3</fullName>
    </recommendedName>
    <alternativeName>
        <fullName evidence="12">Triple gene block 3 protein</fullName>
    </alternativeName>
</protein>
<organism evidence="13 14">
    <name type="scientific">Lagenaria mild mosaic virus</name>
    <dbReference type="NCBI Taxonomy" id="717848"/>
    <lineage>
        <taxon>Viruses</taxon>
        <taxon>Riboviria</taxon>
        <taxon>Orthornavirae</taxon>
        <taxon>Kitrinoviricota</taxon>
        <taxon>Alsuviricetes</taxon>
        <taxon>Tymovirales</taxon>
        <taxon>Alphaflexiviridae</taxon>
        <taxon>Potexvirus</taxon>
        <taxon>Potexvirus lagenariae</taxon>
    </lineage>
</organism>
<keyword evidence="6" id="KW-1043">Host membrane</keyword>
<keyword evidence="9" id="KW-0472">Membrane</keyword>
<keyword evidence="10" id="KW-1038">Host endoplasmic reticulum</keyword>
<keyword evidence="8" id="KW-0916">Viral movement protein</keyword>
<dbReference type="Proteomes" id="UP000232739">
    <property type="component" value="Segment"/>
</dbReference>
<dbReference type="GeneID" id="40524811"/>
<dbReference type="KEGG" id="vg:40524811"/>
<gene>
    <name evidence="13" type="primary">TGB3</name>
</gene>
<evidence type="ECO:0000256" key="9">
    <source>
        <dbReference type="ARBA" id="ARBA00023136"/>
    </source>
</evidence>
<accession>E0D4K3</accession>
<evidence type="ECO:0000256" key="6">
    <source>
        <dbReference type="ARBA" id="ARBA00022870"/>
    </source>
</evidence>
<proteinExistence type="inferred from homology"/>
<evidence type="ECO:0000256" key="1">
    <source>
        <dbReference type="ARBA" id="ARBA00004625"/>
    </source>
</evidence>
<dbReference type="RefSeq" id="YP_009664731.1">
    <property type="nucleotide sequence ID" value="NC_043079.1"/>
</dbReference>
<evidence type="ECO:0000256" key="12">
    <source>
        <dbReference type="ARBA" id="ARBA00033148"/>
    </source>
</evidence>
<sequence length="67" mass="7036">MFSKQEIALGVLAAVIALAALNWHPRASTPICQIVLDGSSSKLVGDCSNIGADVVRALGETLARLRF</sequence>
<evidence type="ECO:0000256" key="10">
    <source>
        <dbReference type="ARBA" id="ARBA00023184"/>
    </source>
</evidence>
<evidence type="ECO:0000256" key="5">
    <source>
        <dbReference type="ARBA" id="ARBA00022692"/>
    </source>
</evidence>
<evidence type="ECO:0000256" key="8">
    <source>
        <dbReference type="ARBA" id="ARBA00023031"/>
    </source>
</evidence>
<evidence type="ECO:0000256" key="3">
    <source>
        <dbReference type="ARBA" id="ARBA00013812"/>
    </source>
</evidence>
<name>E0D4K3_9VIRU</name>
<evidence type="ECO:0000256" key="7">
    <source>
        <dbReference type="ARBA" id="ARBA00022989"/>
    </source>
</evidence>
<dbReference type="EMBL" id="AB546335">
    <property type="protein sequence ID" value="BAJ17500.1"/>
    <property type="molecule type" value="Genomic_RNA"/>
</dbReference>
<keyword evidence="4" id="KW-0813">Transport</keyword>
<comment type="function">
    <text evidence="11">Plays a role in viral cell-to-cell propagation, by facilitating genome transport to neighboring plant cells through plasmosdesmata. May induce the formation of granular vesicles derived from the Endoplasmic reticulum, which align on actin filaments.</text>
</comment>
<comment type="similarity">
    <text evidence="2">Belongs to the Tymovirales TGBp3 protein family.</text>
</comment>
<keyword evidence="5" id="KW-0812">Transmembrane</keyword>
<comment type="subcellular location">
    <subcellularLocation>
        <location evidence="1">Host endoplasmic reticulum membrane</location>
    </subcellularLocation>
</comment>